<protein>
    <submittedName>
        <fullName evidence="1">Uncharacterized protein</fullName>
    </submittedName>
</protein>
<organism evidence="1 2">
    <name type="scientific">Portunus trituberculatus</name>
    <name type="common">Swimming crab</name>
    <name type="synonym">Neptunus trituberculatus</name>
    <dbReference type="NCBI Taxonomy" id="210409"/>
    <lineage>
        <taxon>Eukaryota</taxon>
        <taxon>Metazoa</taxon>
        <taxon>Ecdysozoa</taxon>
        <taxon>Arthropoda</taxon>
        <taxon>Crustacea</taxon>
        <taxon>Multicrustacea</taxon>
        <taxon>Malacostraca</taxon>
        <taxon>Eumalacostraca</taxon>
        <taxon>Eucarida</taxon>
        <taxon>Decapoda</taxon>
        <taxon>Pleocyemata</taxon>
        <taxon>Brachyura</taxon>
        <taxon>Eubrachyura</taxon>
        <taxon>Portunoidea</taxon>
        <taxon>Portunidae</taxon>
        <taxon>Portuninae</taxon>
        <taxon>Portunus</taxon>
    </lineage>
</organism>
<gene>
    <name evidence="1" type="ORF">E2C01_034183</name>
</gene>
<dbReference type="Proteomes" id="UP000324222">
    <property type="component" value="Unassembled WGS sequence"/>
</dbReference>
<accession>A0A5B7EZW5</accession>
<keyword evidence="2" id="KW-1185">Reference proteome</keyword>
<comment type="caution">
    <text evidence="1">The sequence shown here is derived from an EMBL/GenBank/DDBJ whole genome shotgun (WGS) entry which is preliminary data.</text>
</comment>
<evidence type="ECO:0000313" key="2">
    <source>
        <dbReference type="Proteomes" id="UP000324222"/>
    </source>
</evidence>
<reference evidence="1 2" key="1">
    <citation type="submission" date="2019-05" db="EMBL/GenBank/DDBJ databases">
        <title>Another draft genome of Portunus trituberculatus and its Hox gene families provides insights of decapod evolution.</title>
        <authorList>
            <person name="Jeong J.-H."/>
            <person name="Song I."/>
            <person name="Kim S."/>
            <person name="Choi T."/>
            <person name="Kim D."/>
            <person name="Ryu S."/>
            <person name="Kim W."/>
        </authorList>
    </citation>
    <scope>NUCLEOTIDE SEQUENCE [LARGE SCALE GENOMIC DNA]</scope>
    <source>
        <tissue evidence="1">Muscle</tissue>
    </source>
</reference>
<proteinExistence type="predicted"/>
<evidence type="ECO:0000313" key="1">
    <source>
        <dbReference type="EMBL" id="MPC40620.1"/>
    </source>
</evidence>
<name>A0A5B7EZW5_PORTR</name>
<sequence>MLRSSLKSLGMAITSGVSQGSLPWLCLMLFSITRTAATGKQNASASPAEGGAPVLPIPSVVGDIEVHVIEEVVGIALLVLWLPSHREGED</sequence>
<dbReference type="AlphaFoldDB" id="A0A5B7EZW5"/>
<dbReference type="EMBL" id="VSRR010004756">
    <property type="protein sequence ID" value="MPC40620.1"/>
    <property type="molecule type" value="Genomic_DNA"/>
</dbReference>